<name>A0A2M4CGS8_9DIPT</name>
<evidence type="ECO:0000256" key="1">
    <source>
        <dbReference type="SAM" id="SignalP"/>
    </source>
</evidence>
<proteinExistence type="predicted"/>
<feature type="chain" id="PRO_5014934701" evidence="1">
    <location>
        <begin position="25"/>
        <end position="66"/>
    </location>
</feature>
<organism evidence="2">
    <name type="scientific">Anopheles marajoara</name>
    <dbReference type="NCBI Taxonomy" id="58244"/>
    <lineage>
        <taxon>Eukaryota</taxon>
        <taxon>Metazoa</taxon>
        <taxon>Ecdysozoa</taxon>
        <taxon>Arthropoda</taxon>
        <taxon>Hexapoda</taxon>
        <taxon>Insecta</taxon>
        <taxon>Pterygota</taxon>
        <taxon>Neoptera</taxon>
        <taxon>Endopterygota</taxon>
        <taxon>Diptera</taxon>
        <taxon>Nematocera</taxon>
        <taxon>Culicoidea</taxon>
        <taxon>Culicidae</taxon>
        <taxon>Anophelinae</taxon>
        <taxon>Anopheles</taxon>
    </lineage>
</organism>
<keyword evidence="1" id="KW-0732">Signal</keyword>
<dbReference type="EMBL" id="GGFJ01014977">
    <property type="protein sequence ID" value="MBW64118.1"/>
    <property type="molecule type" value="Transcribed_RNA"/>
</dbReference>
<feature type="signal peptide" evidence="1">
    <location>
        <begin position="1"/>
        <end position="24"/>
    </location>
</feature>
<dbReference type="AlphaFoldDB" id="A0A2M4CGS8"/>
<accession>A0A2M4CGS8</accession>
<reference evidence="2" key="1">
    <citation type="submission" date="2018-01" db="EMBL/GenBank/DDBJ databases">
        <title>An insight into the sialome of Amazonian anophelines.</title>
        <authorList>
            <person name="Ribeiro J.M."/>
            <person name="Scarpassa V."/>
            <person name="Calvo E."/>
        </authorList>
    </citation>
    <scope>NUCLEOTIDE SEQUENCE</scope>
    <source>
        <tissue evidence="2">Salivary glands</tissue>
    </source>
</reference>
<protein>
    <submittedName>
        <fullName evidence="2">Putative secreted protein</fullName>
    </submittedName>
</protein>
<sequence length="66" mass="7581">MLLSAVPWLPLFFLFSFKALLREALICAGHCCEWSSEKIYPRPPGRVHPSTCDRSILFVLLDEVFL</sequence>
<evidence type="ECO:0000313" key="2">
    <source>
        <dbReference type="EMBL" id="MBW64118.1"/>
    </source>
</evidence>